<dbReference type="PROSITE" id="PS50106">
    <property type="entry name" value="PDZ"/>
    <property type="match status" value="1"/>
</dbReference>
<organism evidence="4 5">
    <name type="scientific">Luteolibacter luteus</name>
    <dbReference type="NCBI Taxonomy" id="2728835"/>
    <lineage>
        <taxon>Bacteria</taxon>
        <taxon>Pseudomonadati</taxon>
        <taxon>Verrucomicrobiota</taxon>
        <taxon>Verrucomicrobiia</taxon>
        <taxon>Verrucomicrobiales</taxon>
        <taxon>Verrucomicrobiaceae</taxon>
        <taxon>Luteolibacter</taxon>
    </lineage>
</organism>
<name>A0A858RPT4_9BACT</name>
<dbReference type="KEGG" id="luo:HHL09_22090"/>
<evidence type="ECO:0000256" key="2">
    <source>
        <dbReference type="SAM" id="SignalP"/>
    </source>
</evidence>
<dbReference type="Pfam" id="PF13180">
    <property type="entry name" value="PDZ_2"/>
    <property type="match status" value="1"/>
</dbReference>
<keyword evidence="5" id="KW-1185">Reference proteome</keyword>
<dbReference type="Proteomes" id="UP000501812">
    <property type="component" value="Chromosome"/>
</dbReference>
<protein>
    <submittedName>
        <fullName evidence="4">PDZ domain-containing protein</fullName>
    </submittedName>
</protein>
<evidence type="ECO:0000259" key="3">
    <source>
        <dbReference type="PROSITE" id="PS50106"/>
    </source>
</evidence>
<accession>A0A858RPT4</accession>
<dbReference type="CDD" id="cd06779">
    <property type="entry name" value="cpPDZ_Deg_HtrA-like"/>
    <property type="match status" value="1"/>
</dbReference>
<dbReference type="Gene3D" id="2.30.42.10">
    <property type="match status" value="1"/>
</dbReference>
<dbReference type="SUPFAM" id="SSF50156">
    <property type="entry name" value="PDZ domain-like"/>
    <property type="match status" value="1"/>
</dbReference>
<feature type="region of interest" description="Disordered" evidence="1">
    <location>
        <begin position="234"/>
        <end position="257"/>
    </location>
</feature>
<dbReference type="RefSeq" id="WP_169456836.1">
    <property type="nucleotide sequence ID" value="NZ_CP051774.1"/>
</dbReference>
<dbReference type="InterPro" id="IPR036034">
    <property type="entry name" value="PDZ_sf"/>
</dbReference>
<dbReference type="SMART" id="SM00228">
    <property type="entry name" value="PDZ"/>
    <property type="match status" value="1"/>
</dbReference>
<feature type="chain" id="PRO_5032299771" evidence="2">
    <location>
        <begin position="19"/>
        <end position="257"/>
    </location>
</feature>
<proteinExistence type="predicted"/>
<sequence length="257" mass="27904">MKRAAVLLLIALSGFTAAEETRPEPAKAPDASLIKKRLPQATKTPWLGLQIGPLPEALRAHVPALPPGFGFLVSSVDPDGPAEKAGIQAYDILWKFDDQWITNGEQMLALLRLRNVEDEVKLGIYREGKELSLPVKLEKIPDEKLLAKLAQEATRNQQRSPDVPMKEVSTADGTAAIQAPEGKVVMNVSRGVAEVKITSVSGSVIFEGPVTDAQGVSQVPQEWRPHVGALQRALTQTPRLPRARSLPPVAEKEVTKE</sequence>
<feature type="signal peptide" evidence="2">
    <location>
        <begin position="1"/>
        <end position="18"/>
    </location>
</feature>
<reference evidence="4 5" key="1">
    <citation type="submission" date="2020-04" db="EMBL/GenBank/DDBJ databases">
        <title>Luteolibacter sp. G-1-1-1 isolated from soil.</title>
        <authorList>
            <person name="Dahal R.H."/>
        </authorList>
    </citation>
    <scope>NUCLEOTIDE SEQUENCE [LARGE SCALE GENOMIC DNA]</scope>
    <source>
        <strain evidence="4 5">G-1-1-1</strain>
    </source>
</reference>
<dbReference type="EMBL" id="CP051774">
    <property type="protein sequence ID" value="QJE98359.1"/>
    <property type="molecule type" value="Genomic_DNA"/>
</dbReference>
<dbReference type="InterPro" id="IPR001478">
    <property type="entry name" value="PDZ"/>
</dbReference>
<gene>
    <name evidence="4" type="ORF">HHL09_22090</name>
</gene>
<evidence type="ECO:0000313" key="4">
    <source>
        <dbReference type="EMBL" id="QJE98359.1"/>
    </source>
</evidence>
<dbReference type="AlphaFoldDB" id="A0A858RPT4"/>
<keyword evidence="2" id="KW-0732">Signal</keyword>
<evidence type="ECO:0000313" key="5">
    <source>
        <dbReference type="Proteomes" id="UP000501812"/>
    </source>
</evidence>
<feature type="domain" description="PDZ" evidence="3">
    <location>
        <begin position="35"/>
        <end position="128"/>
    </location>
</feature>
<evidence type="ECO:0000256" key="1">
    <source>
        <dbReference type="SAM" id="MobiDB-lite"/>
    </source>
</evidence>